<accession>A0AAI8YP61</accession>
<organism evidence="2 3">
    <name type="scientific">Anthostomella pinea</name>
    <dbReference type="NCBI Taxonomy" id="933095"/>
    <lineage>
        <taxon>Eukaryota</taxon>
        <taxon>Fungi</taxon>
        <taxon>Dikarya</taxon>
        <taxon>Ascomycota</taxon>
        <taxon>Pezizomycotina</taxon>
        <taxon>Sordariomycetes</taxon>
        <taxon>Xylariomycetidae</taxon>
        <taxon>Xylariales</taxon>
        <taxon>Xylariaceae</taxon>
        <taxon>Anthostomella</taxon>
    </lineage>
</organism>
<feature type="chain" id="PRO_5042527435" evidence="1">
    <location>
        <begin position="20"/>
        <end position="276"/>
    </location>
</feature>
<keyword evidence="1" id="KW-0732">Signal</keyword>
<dbReference type="AlphaFoldDB" id="A0AAI8YP61"/>
<evidence type="ECO:0000313" key="3">
    <source>
        <dbReference type="Proteomes" id="UP001295740"/>
    </source>
</evidence>
<dbReference type="PANTHER" id="PTHR34997">
    <property type="entry name" value="AM15"/>
    <property type="match status" value="1"/>
</dbReference>
<sequence length="276" mass="31437">MFTSFLLVIILGWVGPSNATTTPCPLQPGAVTNCETWQLAEHGDTCCSLADEFQLDDQAFLGMNPQLRGDCLNNFLEGFCCIDELEDLIDIFHQPPAAFIKLVYGPDQYLFVGIDIKLQHLFFDIVDELFELSRIDYYFFAAFNFFVPESTNVVDAAYFHPIDHIEEVNEHHEYRATAHYFADMRTSDRAHVTSLRDAHMHTLRCEVNATLLFNSFESAVKPTDTVHWPNFLDLDCATKVSPTTTIIHAAYVWLSSLCSCFTHDEFTRTLHPSMSI</sequence>
<evidence type="ECO:0000313" key="2">
    <source>
        <dbReference type="EMBL" id="CAJ2511900.1"/>
    </source>
</evidence>
<dbReference type="InterPro" id="IPR052210">
    <property type="entry name" value="LysM1-like"/>
</dbReference>
<protein>
    <submittedName>
        <fullName evidence="2">Uu.00g075250.m01.CDS01</fullName>
    </submittedName>
</protein>
<dbReference type="Proteomes" id="UP001295740">
    <property type="component" value="Unassembled WGS sequence"/>
</dbReference>
<dbReference type="PANTHER" id="PTHR34997:SF1">
    <property type="entry name" value="PEPTIDOGLYCAN-BINDING LYSIN DOMAIN"/>
    <property type="match status" value="1"/>
</dbReference>
<proteinExistence type="predicted"/>
<gene>
    <name evidence="2" type="ORF">KHLLAP_LOCUS12368</name>
</gene>
<keyword evidence="3" id="KW-1185">Reference proteome</keyword>
<dbReference type="EMBL" id="CAUWAG010000018">
    <property type="protein sequence ID" value="CAJ2511900.1"/>
    <property type="molecule type" value="Genomic_DNA"/>
</dbReference>
<feature type="signal peptide" evidence="1">
    <location>
        <begin position="1"/>
        <end position="19"/>
    </location>
</feature>
<reference evidence="2" key="1">
    <citation type="submission" date="2023-10" db="EMBL/GenBank/DDBJ databases">
        <authorList>
            <person name="Hackl T."/>
        </authorList>
    </citation>
    <scope>NUCLEOTIDE SEQUENCE</scope>
</reference>
<comment type="caution">
    <text evidence="2">The sequence shown here is derived from an EMBL/GenBank/DDBJ whole genome shotgun (WGS) entry which is preliminary data.</text>
</comment>
<name>A0AAI8YP61_9PEZI</name>
<dbReference type="GO" id="GO:0008061">
    <property type="term" value="F:chitin binding"/>
    <property type="evidence" value="ECO:0007669"/>
    <property type="project" value="InterPro"/>
</dbReference>
<evidence type="ECO:0000256" key="1">
    <source>
        <dbReference type="SAM" id="SignalP"/>
    </source>
</evidence>